<protein>
    <submittedName>
        <fullName evidence="1">Uncharacterized protein</fullName>
    </submittedName>
</protein>
<name>A0ABV9CV80_9ACTN</name>
<evidence type="ECO:0000313" key="1">
    <source>
        <dbReference type="EMBL" id="MFC4536622.1"/>
    </source>
</evidence>
<evidence type="ECO:0000313" key="2">
    <source>
        <dbReference type="Proteomes" id="UP001596004"/>
    </source>
</evidence>
<dbReference type="Proteomes" id="UP001596004">
    <property type="component" value="Unassembled WGS sequence"/>
</dbReference>
<dbReference type="RefSeq" id="WP_380851418.1">
    <property type="nucleotide sequence ID" value="NZ_JBHSFP010000051.1"/>
</dbReference>
<gene>
    <name evidence="1" type="ORF">ACFO60_38130</name>
</gene>
<accession>A0ABV9CV80</accession>
<dbReference type="EMBL" id="JBHSFP010000051">
    <property type="protein sequence ID" value="MFC4536622.1"/>
    <property type="molecule type" value="Genomic_DNA"/>
</dbReference>
<keyword evidence="2" id="KW-1185">Reference proteome</keyword>
<comment type="caution">
    <text evidence="1">The sequence shown here is derived from an EMBL/GenBank/DDBJ whole genome shotgun (WGS) entry which is preliminary data.</text>
</comment>
<sequence length="198" mass="22075">MMTDHDPKIWGLRLPENWHITDVHEGQPLTLTGIYFVLGWRVAVYANLNAPWDGPVGLQIDVRDEEGIGSAIESDGITVDVLRSIPLGEARKVIADISKQVRERAGKPRLPELPRRLETPHHYAVVAQAYIQAVEAGRKNPILYLSDLWGISKNTMAARIKKAREMGLLSGEEGKTADRLTDKAREILNGVNPDEPPY</sequence>
<organism evidence="1 2">
    <name type="scientific">Sphaerisporangium dianthi</name>
    <dbReference type="NCBI Taxonomy" id="1436120"/>
    <lineage>
        <taxon>Bacteria</taxon>
        <taxon>Bacillati</taxon>
        <taxon>Actinomycetota</taxon>
        <taxon>Actinomycetes</taxon>
        <taxon>Streptosporangiales</taxon>
        <taxon>Streptosporangiaceae</taxon>
        <taxon>Sphaerisporangium</taxon>
    </lineage>
</organism>
<reference evidence="2" key="1">
    <citation type="journal article" date="2019" name="Int. J. Syst. Evol. Microbiol.">
        <title>The Global Catalogue of Microorganisms (GCM) 10K type strain sequencing project: providing services to taxonomists for standard genome sequencing and annotation.</title>
        <authorList>
            <consortium name="The Broad Institute Genomics Platform"/>
            <consortium name="The Broad Institute Genome Sequencing Center for Infectious Disease"/>
            <person name="Wu L."/>
            <person name="Ma J."/>
        </authorList>
    </citation>
    <scope>NUCLEOTIDE SEQUENCE [LARGE SCALE GENOMIC DNA]</scope>
    <source>
        <strain evidence="2">CGMCC 4.7132</strain>
    </source>
</reference>
<proteinExistence type="predicted"/>